<gene>
    <name evidence="2" type="ORF">SAMN05192542_101266</name>
</gene>
<accession>A0A1H7FE71</accession>
<dbReference type="STRING" id="416943.SAMN05445871_5997"/>
<dbReference type="GO" id="GO:0003700">
    <property type="term" value="F:DNA-binding transcription factor activity"/>
    <property type="evidence" value="ECO:0007669"/>
    <property type="project" value="InterPro"/>
</dbReference>
<dbReference type="OrthoDB" id="3215377at2"/>
<dbReference type="PANTHER" id="PTHR39515:SF2">
    <property type="entry name" value="HTH-TYPE TRANSCRIPTIONAL REGULATOR RV0880"/>
    <property type="match status" value="1"/>
</dbReference>
<keyword evidence="3" id="KW-1185">Reference proteome</keyword>
<organism evidence="2 3">
    <name type="scientific">Paraburkholderia caballeronis</name>
    <dbReference type="NCBI Taxonomy" id="416943"/>
    <lineage>
        <taxon>Bacteria</taxon>
        <taxon>Pseudomonadati</taxon>
        <taxon>Pseudomonadota</taxon>
        <taxon>Betaproteobacteria</taxon>
        <taxon>Burkholderiales</taxon>
        <taxon>Burkholderiaceae</taxon>
        <taxon>Paraburkholderia</taxon>
    </lineage>
</organism>
<dbReference type="InterPro" id="IPR036388">
    <property type="entry name" value="WH-like_DNA-bd_sf"/>
</dbReference>
<dbReference type="AlphaFoldDB" id="A0A1H7FE71"/>
<proteinExistence type="predicted"/>
<dbReference type="InterPro" id="IPR036390">
    <property type="entry name" value="WH_DNA-bd_sf"/>
</dbReference>
<evidence type="ECO:0000313" key="3">
    <source>
        <dbReference type="Proteomes" id="UP000199120"/>
    </source>
</evidence>
<dbReference type="SUPFAM" id="SSF46785">
    <property type="entry name" value="Winged helix' DNA-binding domain"/>
    <property type="match status" value="1"/>
</dbReference>
<evidence type="ECO:0000313" key="2">
    <source>
        <dbReference type="EMBL" id="SEK23587.1"/>
    </source>
</evidence>
<dbReference type="Gene3D" id="1.10.10.10">
    <property type="entry name" value="Winged helix-like DNA-binding domain superfamily/Winged helix DNA-binding domain"/>
    <property type="match status" value="1"/>
</dbReference>
<dbReference type="InterPro" id="IPR052526">
    <property type="entry name" value="HTH-type_Bedaq_tolerance"/>
</dbReference>
<dbReference type="RefSeq" id="WP_090552580.1">
    <property type="nucleotide sequence ID" value="NZ_FNSR01000003.1"/>
</dbReference>
<dbReference type="GO" id="GO:0003677">
    <property type="term" value="F:DNA binding"/>
    <property type="evidence" value="ECO:0007669"/>
    <property type="project" value="UniProtKB-KW"/>
</dbReference>
<feature type="domain" description="HTH marR-type" evidence="1">
    <location>
        <begin position="8"/>
        <end position="143"/>
    </location>
</feature>
<dbReference type="EMBL" id="FOAJ01000001">
    <property type="protein sequence ID" value="SEK23587.1"/>
    <property type="molecule type" value="Genomic_DNA"/>
</dbReference>
<dbReference type="InterPro" id="IPR000835">
    <property type="entry name" value="HTH_MarR-typ"/>
</dbReference>
<sequence>MTRARISTPALESVVADLTLAIGQLLRRLRSEAHPGELNLSQASVLARLAREGPLTTADLARAESMKPQSMKAILAILEEAGCVERQPHPTDGRQILFVPTPKGLEERKRRTAAKREWLVDALAGLDQAEIDALAAAIPIIKRLGDS</sequence>
<dbReference type="SMART" id="SM00347">
    <property type="entry name" value="HTH_MARR"/>
    <property type="match status" value="1"/>
</dbReference>
<protein>
    <submittedName>
        <fullName evidence="2">DNA-binding transcriptional regulator, MarR family</fullName>
    </submittedName>
</protein>
<reference evidence="3" key="1">
    <citation type="submission" date="2016-10" db="EMBL/GenBank/DDBJ databases">
        <authorList>
            <person name="Varghese N."/>
            <person name="Submissions S."/>
        </authorList>
    </citation>
    <scope>NUCLEOTIDE SEQUENCE [LARGE SCALE GENOMIC DNA]</scope>
    <source>
        <strain evidence="3">LMG 26416</strain>
    </source>
</reference>
<evidence type="ECO:0000259" key="1">
    <source>
        <dbReference type="PROSITE" id="PS50995"/>
    </source>
</evidence>
<dbReference type="Proteomes" id="UP000199120">
    <property type="component" value="Unassembled WGS sequence"/>
</dbReference>
<dbReference type="PANTHER" id="PTHR39515">
    <property type="entry name" value="CONSERVED PROTEIN"/>
    <property type="match status" value="1"/>
</dbReference>
<dbReference type="Pfam" id="PF01047">
    <property type="entry name" value="MarR"/>
    <property type="match status" value="1"/>
</dbReference>
<keyword evidence="2" id="KW-0238">DNA-binding</keyword>
<name>A0A1H7FE71_9BURK</name>
<dbReference type="PROSITE" id="PS50995">
    <property type="entry name" value="HTH_MARR_2"/>
    <property type="match status" value="1"/>
</dbReference>